<keyword evidence="4" id="KW-0862">Zinc</keyword>
<keyword evidence="5" id="KW-0539">Nucleus</keyword>
<dbReference type="Pfam" id="PF04034">
    <property type="entry name" value="Ribo_biogen_C"/>
    <property type="match status" value="1"/>
</dbReference>
<evidence type="ECO:0000256" key="5">
    <source>
        <dbReference type="ARBA" id="ARBA00023242"/>
    </source>
</evidence>
<feature type="compositionally biased region" description="Acidic residues" evidence="7">
    <location>
        <begin position="432"/>
        <end position="444"/>
    </location>
</feature>
<feature type="compositionally biased region" description="Low complexity" evidence="7">
    <location>
        <begin position="197"/>
        <end position="209"/>
    </location>
</feature>
<evidence type="ECO:0000256" key="7">
    <source>
        <dbReference type="SAM" id="MobiDB-lite"/>
    </source>
</evidence>
<feature type="region of interest" description="Disordered" evidence="7">
    <location>
        <begin position="417"/>
        <end position="444"/>
    </location>
</feature>
<organism evidence="9">
    <name type="scientific">Daphnia atkinsoni</name>
    <dbReference type="NCBI Taxonomy" id="342845"/>
    <lineage>
        <taxon>Eukaryota</taxon>
        <taxon>Metazoa</taxon>
        <taxon>Ecdysozoa</taxon>
        <taxon>Arthropoda</taxon>
        <taxon>Crustacea</taxon>
        <taxon>Branchiopoda</taxon>
        <taxon>Diplostraca</taxon>
        <taxon>Cladocera</taxon>
        <taxon>Anomopoda</taxon>
        <taxon>Daphniidae</taxon>
        <taxon>Daphnia</taxon>
        <taxon>Daphnia atkinsoni group</taxon>
    </lineage>
</organism>
<sequence length="444" mass="48522">MGRKKKKPSKPWCWYCNRDFDDEKILLQHQKAKHFKCHICHKKLYTGPGLSIHCMQVHKETLDRVPNSLPNRGNIEIEIYGMEGIPESDIRDHEAQKQAGRITTAAGADSSDEEGGSSVKRAKTVQPAGQESTGPSIPSLGSMPITPMLASPFMGMGPMNPYLGHLSIPMMGSMPQMPLPGGVASSPQTQSKPLFTSSSSPSSSNSASKPAFAAYGSGGAGATIVGESTVPKKSGVIATQAGSSKIMHPEEDLSLAKLRARFHRYQRSAVPTSMPQMSVSSPQNTNVASVRTDDGSCSSGDEQASFPVAMWDVEQCDPKRCSGRKLSRLGMVKILRLGQRFNGLVCSPMGEKCVSPSDHGIISEHGYQDLAKHYLAKFKWGKTFIDLNQELLDQYAACKDSTEVVQVQQQHMELLEKERNRNRDEIDLPPEVLDETSDDTEEDE</sequence>
<dbReference type="InterPro" id="IPR007177">
    <property type="entry name" value="Tsr3_C"/>
</dbReference>
<dbReference type="PANTHER" id="PTHR23215">
    <property type="entry name" value="ZINC FINGER PROTEIN 207"/>
    <property type="match status" value="1"/>
</dbReference>
<evidence type="ECO:0000259" key="8">
    <source>
        <dbReference type="PROSITE" id="PS50808"/>
    </source>
</evidence>
<feature type="domain" description="BED-type" evidence="8">
    <location>
        <begin position="6"/>
        <end position="65"/>
    </location>
</feature>
<feature type="compositionally biased region" description="Polar residues" evidence="7">
    <location>
        <begin position="127"/>
        <end position="136"/>
    </location>
</feature>
<dbReference type="Pfam" id="PF04068">
    <property type="entry name" value="Fer4_RLI"/>
    <property type="match status" value="1"/>
</dbReference>
<dbReference type="InterPro" id="IPR013087">
    <property type="entry name" value="Znf_C2H2_type"/>
</dbReference>
<dbReference type="InterPro" id="IPR003656">
    <property type="entry name" value="Znf_BED"/>
</dbReference>
<feature type="compositionally biased region" description="Polar residues" evidence="7">
    <location>
        <begin position="185"/>
        <end position="196"/>
    </location>
</feature>
<evidence type="ECO:0000256" key="4">
    <source>
        <dbReference type="ARBA" id="ARBA00022833"/>
    </source>
</evidence>
<gene>
    <name evidence="9" type="primary">EOG090X0A5X</name>
</gene>
<dbReference type="GO" id="GO:0008270">
    <property type="term" value="F:zinc ion binding"/>
    <property type="evidence" value="ECO:0007669"/>
    <property type="project" value="UniProtKB-KW"/>
</dbReference>
<dbReference type="InterPro" id="IPR007209">
    <property type="entry name" value="RNaseL-inhib-like_metal-bd_dom"/>
</dbReference>
<dbReference type="PROSITE" id="PS00028">
    <property type="entry name" value="ZINC_FINGER_C2H2_1"/>
    <property type="match status" value="2"/>
</dbReference>
<evidence type="ECO:0000256" key="6">
    <source>
        <dbReference type="PROSITE-ProRule" id="PRU00027"/>
    </source>
</evidence>
<dbReference type="PANTHER" id="PTHR23215:SF0">
    <property type="entry name" value="BUB3-INTERACTING AND GLEBS MOTIF-CONTAINING PROTEIN ZNF207"/>
    <property type="match status" value="1"/>
</dbReference>
<feature type="compositionally biased region" description="Basic and acidic residues" evidence="7">
    <location>
        <begin position="417"/>
        <end position="426"/>
    </location>
</feature>
<reference evidence="9" key="1">
    <citation type="submission" date="2018-08" db="EMBL/GenBank/DDBJ databases">
        <authorList>
            <person name="Cornetti L."/>
        </authorList>
    </citation>
    <scope>NUCLEOTIDE SEQUENCE</scope>
    <source>
        <strain evidence="9">IL-KID-3b-11</strain>
    </source>
</reference>
<dbReference type="AlphaFoldDB" id="A0A4Y7LZB2"/>
<evidence type="ECO:0000256" key="3">
    <source>
        <dbReference type="ARBA" id="ARBA00022771"/>
    </source>
</evidence>
<evidence type="ECO:0000256" key="1">
    <source>
        <dbReference type="ARBA" id="ARBA00004123"/>
    </source>
</evidence>
<protein>
    <submittedName>
        <fullName evidence="9">EOG090X0A5X</fullName>
    </submittedName>
</protein>
<dbReference type="EMBL" id="LR004087">
    <property type="protein sequence ID" value="SVE73706.1"/>
    <property type="molecule type" value="mRNA"/>
</dbReference>
<accession>A0A4Y7LZB2</accession>
<proteinExistence type="evidence at transcript level"/>
<comment type="subcellular location">
    <subcellularLocation>
        <location evidence="1">Nucleus</location>
    </subcellularLocation>
</comment>
<feature type="region of interest" description="Disordered" evidence="7">
    <location>
        <begin position="269"/>
        <end position="298"/>
    </location>
</feature>
<dbReference type="GO" id="GO:0005634">
    <property type="term" value="C:nucleus"/>
    <property type="evidence" value="ECO:0007669"/>
    <property type="project" value="UniProtKB-SubCell"/>
</dbReference>
<feature type="region of interest" description="Disordered" evidence="7">
    <location>
        <begin position="177"/>
        <end position="209"/>
    </location>
</feature>
<dbReference type="GO" id="GO:0003677">
    <property type="term" value="F:DNA binding"/>
    <property type="evidence" value="ECO:0007669"/>
    <property type="project" value="InterPro"/>
</dbReference>
<keyword evidence="3 6" id="KW-0863">Zinc-finger</keyword>
<keyword evidence="2" id="KW-0479">Metal-binding</keyword>
<dbReference type="CDD" id="cd20908">
    <property type="entry name" value="SUF4-like"/>
    <property type="match status" value="1"/>
</dbReference>
<evidence type="ECO:0000313" key="9">
    <source>
        <dbReference type="EMBL" id="SVE73706.1"/>
    </source>
</evidence>
<dbReference type="PROSITE" id="PS50808">
    <property type="entry name" value="ZF_BED"/>
    <property type="match status" value="1"/>
</dbReference>
<name>A0A4Y7LZB2_9CRUS</name>
<feature type="region of interest" description="Disordered" evidence="7">
    <location>
        <begin position="93"/>
        <end position="143"/>
    </location>
</feature>
<evidence type="ECO:0000256" key="2">
    <source>
        <dbReference type="ARBA" id="ARBA00022723"/>
    </source>
</evidence>